<dbReference type="NCBIfam" id="NF001464">
    <property type="entry name" value="PRK00321.1-5"/>
    <property type="match status" value="1"/>
</dbReference>
<evidence type="ECO:0000256" key="2">
    <source>
        <dbReference type="ARBA" id="ARBA00008657"/>
    </source>
</evidence>
<comment type="caution">
    <text evidence="7">The sequence shown here is derived from an EMBL/GenBank/DDBJ whole genome shotgun (WGS) entry which is preliminary data.</text>
</comment>
<dbReference type="RefSeq" id="WP_203584818.1">
    <property type="nucleotide sequence ID" value="NZ_JACOPV010000009.1"/>
</dbReference>
<dbReference type="HAMAP" id="MF_00194">
    <property type="entry name" value="RdgC"/>
    <property type="match status" value="1"/>
</dbReference>
<dbReference type="EMBL" id="JACOPV010000009">
    <property type="protein sequence ID" value="MBM5458896.1"/>
    <property type="molecule type" value="Genomic_DNA"/>
</dbReference>
<organism evidence="7 8">
    <name type="scientific">Pseudomonas arcuscaelestis</name>
    <dbReference type="NCBI Taxonomy" id="2710591"/>
    <lineage>
        <taxon>Bacteria</taxon>
        <taxon>Pseudomonadati</taxon>
        <taxon>Pseudomonadota</taxon>
        <taxon>Gammaproteobacteria</taxon>
        <taxon>Pseudomonadales</taxon>
        <taxon>Pseudomonadaceae</taxon>
        <taxon>Pseudomonas</taxon>
    </lineage>
</organism>
<comment type="similarity">
    <text evidence="2 6">Belongs to the RdgC family.</text>
</comment>
<gene>
    <name evidence="6 7" type="primary">rdgC</name>
    <name evidence="7" type="ORF">H8F21_15120</name>
</gene>
<reference evidence="7 8" key="1">
    <citation type="submission" date="2020-08" db="EMBL/GenBank/DDBJ databases">
        <title>Description of novel Pseudomonas species.</title>
        <authorList>
            <person name="Duman M."/>
            <person name="Mulet M."/>
            <person name="Altun S."/>
            <person name="Saticioglu I.B."/>
            <person name="Lalucat J."/>
            <person name="Garcia-Valdes E."/>
        </authorList>
    </citation>
    <scope>NUCLEOTIDE SEQUENCE [LARGE SCALE GENOMIC DNA]</scope>
    <source>
        <strain evidence="7 8">P66</strain>
    </source>
</reference>
<evidence type="ECO:0000313" key="7">
    <source>
        <dbReference type="EMBL" id="MBM5458896.1"/>
    </source>
</evidence>
<comment type="function">
    <text evidence="6">May be involved in recombination.</text>
</comment>
<accession>A0ABS2BZ42</accession>
<keyword evidence="8" id="KW-1185">Reference proteome</keyword>
<evidence type="ECO:0000256" key="5">
    <source>
        <dbReference type="ARBA" id="ARBA00023172"/>
    </source>
</evidence>
<comment type="subcellular location">
    <subcellularLocation>
        <location evidence="1 6">Cytoplasm</location>
        <location evidence="1 6">Nucleoid</location>
    </subcellularLocation>
</comment>
<dbReference type="InterPro" id="IPR007476">
    <property type="entry name" value="RdgC"/>
</dbReference>
<name>A0ABS2BZ42_9PSED</name>
<evidence type="ECO:0000256" key="1">
    <source>
        <dbReference type="ARBA" id="ARBA00004453"/>
    </source>
</evidence>
<evidence type="ECO:0000256" key="4">
    <source>
        <dbReference type="ARBA" id="ARBA00022490"/>
    </source>
</evidence>
<sequence length="306" mass="33587">MWFKNLLTYRLTQELSLTLESLEAALGSKPARLPESQVAQTAGFISPNSKHPDAPLAHQVDGVYLIALRTYERLLPSSAVTDAVAEKVEEIESSQSRKVYKKEKDQIKDEIIQSFLPRAFINKKTTYAALDLKNNLIYVNTASAKAAEALLSTLREVLGSLPVRPVTVKIAPTATYTDWIRNGAAAENFFVLSNCCLNDQGEDGGEINVKNQDLTSDDIKQLLEGGKVVTKIHLAFKDLLSFSVNDKLVVQGLRFESLLQDQALEDGGDDKDGQFDASFLLMMATLNEMVPQLLSGLGGEEIPQGI</sequence>
<evidence type="ECO:0000256" key="3">
    <source>
        <dbReference type="ARBA" id="ARBA00022296"/>
    </source>
</evidence>
<proteinExistence type="inferred from homology"/>
<protein>
    <recommendedName>
        <fullName evidence="3 6">Recombination-associated protein RdgC</fullName>
    </recommendedName>
</protein>
<dbReference type="Pfam" id="PF04381">
    <property type="entry name" value="RdgC"/>
    <property type="match status" value="1"/>
</dbReference>
<evidence type="ECO:0000256" key="6">
    <source>
        <dbReference type="HAMAP-Rule" id="MF_00194"/>
    </source>
</evidence>
<evidence type="ECO:0000313" key="8">
    <source>
        <dbReference type="Proteomes" id="UP000745663"/>
    </source>
</evidence>
<dbReference type="NCBIfam" id="NF001461">
    <property type="entry name" value="PRK00321.1-2"/>
    <property type="match status" value="1"/>
</dbReference>
<keyword evidence="5 6" id="KW-0233">DNA recombination</keyword>
<dbReference type="PANTHER" id="PTHR38103">
    <property type="entry name" value="RECOMBINATION-ASSOCIATED PROTEIN RDGC"/>
    <property type="match status" value="1"/>
</dbReference>
<dbReference type="Proteomes" id="UP000745663">
    <property type="component" value="Unassembled WGS sequence"/>
</dbReference>
<dbReference type="PANTHER" id="PTHR38103:SF1">
    <property type="entry name" value="RECOMBINATION-ASSOCIATED PROTEIN RDGC"/>
    <property type="match status" value="1"/>
</dbReference>
<keyword evidence="4 6" id="KW-0963">Cytoplasm</keyword>